<dbReference type="Gene3D" id="3.40.50.620">
    <property type="entry name" value="HUPs"/>
    <property type="match status" value="1"/>
</dbReference>
<evidence type="ECO:0000256" key="1">
    <source>
        <dbReference type="ARBA" id="ARBA00008791"/>
    </source>
</evidence>
<dbReference type="Pfam" id="PF00582">
    <property type="entry name" value="Usp"/>
    <property type="match status" value="1"/>
</dbReference>
<dbReference type="InterPro" id="IPR006016">
    <property type="entry name" value="UspA"/>
</dbReference>
<geneLocation type="plasmid" evidence="3 5">
    <name>1</name>
</geneLocation>
<protein>
    <submittedName>
        <fullName evidence="3">UspA domain protein</fullName>
    </submittedName>
</protein>
<evidence type="ECO:0000313" key="4">
    <source>
        <dbReference type="EMBL" id="ELY40897.1"/>
    </source>
</evidence>
<keyword evidence="6" id="KW-1185">Reference proteome</keyword>
<keyword evidence="3" id="KW-0614">Plasmid</keyword>
<feature type="domain" description="UspA" evidence="2">
    <location>
        <begin position="3"/>
        <end position="137"/>
    </location>
</feature>
<dbReference type="PANTHER" id="PTHR46268">
    <property type="entry name" value="STRESS RESPONSE PROTEIN NHAX"/>
    <property type="match status" value="1"/>
</dbReference>
<accession>D8JBW2</accession>
<evidence type="ECO:0000313" key="6">
    <source>
        <dbReference type="Proteomes" id="UP000011645"/>
    </source>
</evidence>
<dbReference type="InterPro" id="IPR014729">
    <property type="entry name" value="Rossmann-like_a/b/a_fold"/>
</dbReference>
<gene>
    <name evidence="3" type="ordered locus">HacjB3_17076</name>
    <name evidence="4" type="ORF">C497_02402</name>
</gene>
<evidence type="ECO:0000259" key="2">
    <source>
        <dbReference type="Pfam" id="PF00582"/>
    </source>
</evidence>
<sequence length="144" mass="15838">MVVVAAVDRSDHAKQVVKQGETLAKQFDDELHILHIISRSEFRNLQRENIDRNDEAIDMESIREFAAKQAEKAAEDIEGPYETVGRVGDASSDVVSYAKKHAARYIVIGGRKRSPAGKAVFGSTAQSILLNSESPVISIIKDES</sequence>
<dbReference type="PATRIC" id="fig|795797.18.peg.3346"/>
<dbReference type="GeneID" id="9421211"/>
<dbReference type="CDD" id="cd00293">
    <property type="entry name" value="USP-like"/>
    <property type="match status" value="1"/>
</dbReference>
<dbReference type="PANTHER" id="PTHR46268:SF6">
    <property type="entry name" value="UNIVERSAL STRESS PROTEIN UP12"/>
    <property type="match status" value="1"/>
</dbReference>
<reference evidence="4 6" key="2">
    <citation type="journal article" date="2014" name="PLoS Genet.">
        <title>Phylogenetically driven sequencing of extremely halophilic archaea reveals strategies for static and dynamic osmo-response.</title>
        <authorList>
            <person name="Becker E.A."/>
            <person name="Seitzer P.M."/>
            <person name="Tritt A."/>
            <person name="Larsen D."/>
            <person name="Krusor M."/>
            <person name="Yao A.I."/>
            <person name="Wu D."/>
            <person name="Madern D."/>
            <person name="Eisen J.A."/>
            <person name="Darling A.E."/>
            <person name="Facciotti M.T."/>
        </authorList>
    </citation>
    <scope>NUCLEOTIDE SEQUENCE [LARGE SCALE GENOMIC DNA]</scope>
    <source>
        <strain evidence="4">B3</strain>
        <strain evidence="6">DSM 18796 / CECT 7217 / JCM 14584 / KCTC 4019 / B3</strain>
    </source>
</reference>
<comment type="similarity">
    <text evidence="1">Belongs to the universal stress protein A family.</text>
</comment>
<organism evidence="3 5">
    <name type="scientific">Halalkalicoccus jeotgali (strain DSM 18796 / CECT 7217 / JCM 14584 / KCTC 4019 / B3)</name>
    <dbReference type="NCBI Taxonomy" id="795797"/>
    <lineage>
        <taxon>Archaea</taxon>
        <taxon>Methanobacteriati</taxon>
        <taxon>Methanobacteriota</taxon>
        <taxon>Stenosarchaea group</taxon>
        <taxon>Halobacteria</taxon>
        <taxon>Halobacteriales</taxon>
        <taxon>Halococcaceae</taxon>
        <taxon>Halalkalicoccus</taxon>
    </lineage>
</organism>
<dbReference type="EMBL" id="CP002063">
    <property type="protein sequence ID" value="ADJ16765.1"/>
    <property type="molecule type" value="Genomic_DNA"/>
</dbReference>
<dbReference type="KEGG" id="hje:HacjB3_17076"/>
<evidence type="ECO:0000313" key="5">
    <source>
        <dbReference type="Proteomes" id="UP000000390"/>
    </source>
</evidence>
<proteinExistence type="inferred from homology"/>
<dbReference type="SUPFAM" id="SSF52402">
    <property type="entry name" value="Adenine nucleotide alpha hydrolases-like"/>
    <property type="match status" value="1"/>
</dbReference>
<dbReference type="eggNOG" id="arCOG03050">
    <property type="taxonomic scope" value="Archaea"/>
</dbReference>
<dbReference type="AlphaFoldDB" id="D8JBW2"/>
<dbReference type="HOGENOM" id="CLU_049301_19_1_2"/>
<name>D8JBW2_HALJB</name>
<dbReference type="RefSeq" id="WP_008414204.1">
    <property type="nucleotide sequence ID" value="NC_014298.1"/>
</dbReference>
<dbReference type="OrthoDB" id="307404at2157"/>
<dbReference type="Proteomes" id="UP000011645">
    <property type="component" value="Unassembled WGS sequence"/>
</dbReference>
<dbReference type="EMBL" id="AOHV01000008">
    <property type="protein sequence ID" value="ELY40897.1"/>
    <property type="molecule type" value="Genomic_DNA"/>
</dbReference>
<reference evidence="3 5" key="1">
    <citation type="journal article" date="2010" name="J. Bacteriol.">
        <title>Complete genome sequence of Halalkalicoccus jeotgali B3(T), an extremely halophilic archaeon.</title>
        <authorList>
            <person name="Roh S.W."/>
            <person name="Nam Y.D."/>
            <person name="Nam S.H."/>
            <person name="Choi S.H."/>
            <person name="Park H.S."/>
            <person name="Bae J.W."/>
        </authorList>
    </citation>
    <scope>NUCLEOTIDE SEQUENCE [LARGE SCALE GENOMIC DNA]</scope>
    <source>
        <strain evidence="3">B3</strain>
        <strain evidence="5">DSM 18796 / CECT 7217 / JCM 14584 / KCTC 4019 / B3</strain>
        <plasmid evidence="5">1</plasmid>
    </source>
</reference>
<evidence type="ECO:0000313" key="3">
    <source>
        <dbReference type="EMBL" id="ADJ16765.1"/>
    </source>
</evidence>
<dbReference type="Proteomes" id="UP000000390">
    <property type="component" value="Plasmid 1"/>
</dbReference>